<reference evidence="13" key="1">
    <citation type="journal article" date="2011" name="Genome Res.">
        <title>Deep small RNA sequencing from the nematode Ascaris reveals conservation, functional diversification, and novel developmental profiles.</title>
        <authorList>
            <person name="Wang J."/>
            <person name="Czech B."/>
            <person name="Crunk A."/>
            <person name="Wallace A."/>
            <person name="Mitreva M."/>
            <person name="Hannon G.J."/>
            <person name="Davis R.E."/>
        </authorList>
    </citation>
    <scope>NUCLEOTIDE SEQUENCE</scope>
</reference>
<proteinExistence type="evidence at transcript level"/>
<organism evidence="13">
    <name type="scientific">Ascaris suum</name>
    <name type="common">Pig roundworm</name>
    <name type="synonym">Ascaris lumbricoides</name>
    <dbReference type="NCBI Taxonomy" id="6253"/>
    <lineage>
        <taxon>Eukaryota</taxon>
        <taxon>Metazoa</taxon>
        <taxon>Ecdysozoa</taxon>
        <taxon>Nematoda</taxon>
        <taxon>Chromadorea</taxon>
        <taxon>Rhabditida</taxon>
        <taxon>Spirurina</taxon>
        <taxon>Ascaridomorpha</taxon>
        <taxon>Ascaridoidea</taxon>
        <taxon>Ascarididae</taxon>
        <taxon>Ascaris</taxon>
    </lineage>
</organism>
<comment type="catalytic activity">
    <reaction evidence="1">
        <text>Thiol-dependent hydrolysis of ester, thioester, amide, peptide and isopeptide bonds formed by the C-terminal Gly of ubiquitin (a 76-residue protein attached to proteins as an intracellular targeting signal).</text>
        <dbReference type="EC" id="3.4.19.12"/>
    </reaction>
</comment>
<dbReference type="EMBL" id="JI164971">
    <property type="protein sequence ID" value="ADY40700.1"/>
    <property type="molecule type" value="mRNA"/>
</dbReference>
<feature type="region of interest" description="Disordered" evidence="11">
    <location>
        <begin position="952"/>
        <end position="976"/>
    </location>
</feature>
<feature type="compositionally biased region" description="Low complexity" evidence="11">
    <location>
        <begin position="39"/>
        <end position="57"/>
    </location>
</feature>
<keyword evidence="6 13" id="KW-0378">Hydrolase</keyword>
<comment type="similarity">
    <text evidence="2">Belongs to the peptidase C19 family.</text>
</comment>
<dbReference type="PROSITE" id="PS00972">
    <property type="entry name" value="USP_1"/>
    <property type="match status" value="1"/>
</dbReference>
<feature type="domain" description="USP" evidence="12">
    <location>
        <begin position="172"/>
        <end position="533"/>
    </location>
</feature>
<dbReference type="GO" id="GO:0006508">
    <property type="term" value="P:proteolysis"/>
    <property type="evidence" value="ECO:0007669"/>
    <property type="project" value="UniProtKB-KW"/>
</dbReference>
<evidence type="ECO:0000256" key="1">
    <source>
        <dbReference type="ARBA" id="ARBA00000707"/>
    </source>
</evidence>
<dbReference type="InterPro" id="IPR028889">
    <property type="entry name" value="USP"/>
</dbReference>
<dbReference type="Pfam" id="PF19718">
    <property type="entry name" value="USP47_C"/>
    <property type="match status" value="1"/>
</dbReference>
<keyword evidence="7" id="KW-0788">Thiol protease</keyword>
<accession>F1KS46</accession>
<evidence type="ECO:0000256" key="6">
    <source>
        <dbReference type="ARBA" id="ARBA00022801"/>
    </source>
</evidence>
<dbReference type="InterPro" id="IPR018200">
    <property type="entry name" value="USP_CS"/>
</dbReference>
<dbReference type="GO" id="GO:0004843">
    <property type="term" value="F:cysteine-type deubiquitinase activity"/>
    <property type="evidence" value="ECO:0007669"/>
    <property type="project" value="UniProtKB-EC"/>
</dbReference>
<evidence type="ECO:0000256" key="2">
    <source>
        <dbReference type="ARBA" id="ARBA00009085"/>
    </source>
</evidence>
<dbReference type="PANTHER" id="PTHR24006">
    <property type="entry name" value="UBIQUITIN CARBOXYL-TERMINAL HYDROLASE"/>
    <property type="match status" value="1"/>
</dbReference>
<feature type="region of interest" description="Disordered" evidence="11">
    <location>
        <begin position="838"/>
        <end position="893"/>
    </location>
</feature>
<name>F1KS46_ASCSU</name>
<dbReference type="PANTHER" id="PTHR24006:SF702">
    <property type="entry name" value="UBIQUITIN CARBOXYL-TERMINAL HYDROLASE 47"/>
    <property type="match status" value="1"/>
</dbReference>
<evidence type="ECO:0000256" key="9">
    <source>
        <dbReference type="ARBA" id="ARBA00029910"/>
    </source>
</evidence>
<keyword evidence="5" id="KW-0833">Ubl conjugation pathway</keyword>
<evidence type="ECO:0000256" key="8">
    <source>
        <dbReference type="ARBA" id="ARBA00026136"/>
    </source>
</evidence>
<feature type="compositionally biased region" description="Polar residues" evidence="11">
    <location>
        <begin position="1326"/>
        <end position="1340"/>
    </location>
</feature>
<dbReference type="Pfam" id="PF00443">
    <property type="entry name" value="UCH"/>
    <property type="match status" value="1"/>
</dbReference>
<dbReference type="InterPro" id="IPR038765">
    <property type="entry name" value="Papain-like_cys_pep_sf"/>
</dbReference>
<feature type="compositionally biased region" description="Low complexity" evidence="11">
    <location>
        <begin position="70"/>
        <end position="85"/>
    </location>
</feature>
<keyword evidence="4" id="KW-0645">Protease</keyword>
<dbReference type="Gene3D" id="3.90.70.10">
    <property type="entry name" value="Cysteine proteinases"/>
    <property type="match status" value="1"/>
</dbReference>
<dbReference type="CDD" id="cd02659">
    <property type="entry name" value="peptidase_C19C"/>
    <property type="match status" value="1"/>
</dbReference>
<evidence type="ECO:0000256" key="10">
    <source>
        <dbReference type="ARBA" id="ARBA00032453"/>
    </source>
</evidence>
<evidence type="ECO:0000256" key="11">
    <source>
        <dbReference type="SAM" id="MobiDB-lite"/>
    </source>
</evidence>
<evidence type="ECO:0000259" key="12">
    <source>
        <dbReference type="PROSITE" id="PS50235"/>
    </source>
</evidence>
<dbReference type="PROSITE" id="PS00973">
    <property type="entry name" value="USP_2"/>
    <property type="match status" value="1"/>
</dbReference>
<dbReference type="PROSITE" id="PS50235">
    <property type="entry name" value="USP_3"/>
    <property type="match status" value="1"/>
</dbReference>
<feature type="region of interest" description="Disordered" evidence="11">
    <location>
        <begin position="1"/>
        <end position="107"/>
    </location>
</feature>
<dbReference type="EC" id="3.4.19.12" evidence="3"/>
<dbReference type="GO" id="GO:0005829">
    <property type="term" value="C:cytosol"/>
    <property type="evidence" value="ECO:0007669"/>
    <property type="project" value="TreeGrafter"/>
</dbReference>
<evidence type="ECO:0000313" key="13">
    <source>
        <dbReference type="EMBL" id="ADY40700.1"/>
    </source>
</evidence>
<feature type="non-terminal residue" evidence="13">
    <location>
        <position position="1340"/>
    </location>
</feature>
<sequence>MKNKPNYAKRMARKGRERDPVGNDNDESKENDQNIARDLLQQPSQEQQHQLPLQEQQPAHDSPPYTLLINPNRSSNSPPVTPSTTYMNVTQRKKPSPLSLPSGMDSGDYFPRRRTVVAPPPGMEVVEDEMSLHALFGTGPMEDDEELAETTRRKGPMRSPLLYLDDNEHRYVGLRNQAMTCYLNSLVQTLYMTPEFRNAVYRWQFPGKQEDEINSIPCQLQKLFVLLQTSEKDALETKDLTSSFGWSSREAYEQHDVQELCRLMFDALERKWRNTVNSTLIHDLYRGTVVDFVRCLSCKKENTRADAFLDLPLAINNGGTDDPYKSVEDAIHAFVKPEILEGVNQYCCENCGPNQNALKGLRFIHLPYVLTILLKRFKFDRNTFHRIKLNDKMTFPLVLNLNEFVHGDGNKQPKNTEPVDRKVIAPPPPRKLSYVERAERQALRINREKVEAAIKRDGPYLYELFSVMVHQGCAAGGHYFAYIKNMDQDSWFCFNDSSVTPATRDDIHRTFGGLGGGWSSSNTNAYMLMYRRIDRQKNAHFVKTVNLPQHLRTLLKRWEVEEEEKLKIKRVEETFVNVELFFNGVMPIGSAKAVRVLKIPHSTVLCDLLIQGVLYFNDLEEAKSTGNIRLLKCASFKFAILGSFTEEEMEMMTIADVFPNCVNEMGHPSTVHFMLDCKPSTMPSFYRVTDIGGLTLSVVPVDVQSLTLLHSRLVQFFESETVAMMKMKLALLYSEAYEEAHMVRLVVDKGPAAAATMLLLDNSDLRASFIFAGSTMTSVTLYVDAGTPGPIRDEDRLVDFASSRMFKVLDRKRHSMNLRIRLPTDADYKHMGITVFDPTVDNELPAPSQKTDASRDVADSMQGVQEAQSPQVPTLMEERRSPTSPSTSDDEKYMMECDGSSVLSDISLPPHSPSLSEVEDISDMEQADPYERSVRFERTFDAVLKTVGVKSPAKSGKVSPVEQVEEHTLTSHSSTGTIKSGTCVSSAVLNDIVVMDKVVGQHQNEVVINADGRMLVTGLKNCLSDTIGLPASQFTILKHYKEDDEGYESNITKENETIYDAYSSVCYLSMKLRAPLKENERIIPIVRFDLNSDEHEKWPLLFEVVGTVDMSVRALLQKCHQMLEQVYAVHCEFSCLRLRDMITGGGVPMLNLADHLGGRGKEWHKTIYLQIITEEDAEACKRAGLAAYPVMIRRWKPSALEVTSVSELSLSPIHKDQIAALKRQISAHYHVPFEEIELTEGFPTTPWSKWPYTKERIQLIENVQFTSAGKLPPNGTFNGKLVYFRAKSEKMKRLTENEKRAIRIADSTVKPSENTASRKPERQLRIQLSTSLSDDSPSNP</sequence>
<dbReference type="InterPro" id="IPR050164">
    <property type="entry name" value="Peptidase_C19"/>
</dbReference>
<evidence type="ECO:0000256" key="4">
    <source>
        <dbReference type="ARBA" id="ARBA00022670"/>
    </source>
</evidence>
<feature type="compositionally biased region" description="Basic and acidic residues" evidence="11">
    <location>
        <begin position="14"/>
        <end position="32"/>
    </location>
</feature>
<dbReference type="SUPFAM" id="SSF54001">
    <property type="entry name" value="Cysteine proteinases"/>
    <property type="match status" value="1"/>
</dbReference>
<dbReference type="GO" id="GO:0016579">
    <property type="term" value="P:protein deubiquitination"/>
    <property type="evidence" value="ECO:0007669"/>
    <property type="project" value="InterPro"/>
</dbReference>
<evidence type="ECO:0000256" key="3">
    <source>
        <dbReference type="ARBA" id="ARBA00012759"/>
    </source>
</evidence>
<protein>
    <recommendedName>
        <fullName evidence="8">Ubiquitin carboxyl-terminal hydrolase 47</fullName>
        <ecNumber evidence="3">3.4.19.12</ecNumber>
    </recommendedName>
    <alternativeName>
        <fullName evidence="9">Ubiquitin thioesterase 47</fullName>
    </alternativeName>
    <alternativeName>
        <fullName evidence="10">Ubiquitin-specific-processing protease 47</fullName>
    </alternativeName>
</protein>
<evidence type="ECO:0000256" key="7">
    <source>
        <dbReference type="ARBA" id="ARBA00022807"/>
    </source>
</evidence>
<dbReference type="InterPro" id="IPR001394">
    <property type="entry name" value="Peptidase_C19_UCH"/>
</dbReference>
<evidence type="ECO:0000256" key="5">
    <source>
        <dbReference type="ARBA" id="ARBA00022786"/>
    </source>
</evidence>
<dbReference type="InterPro" id="IPR045578">
    <property type="entry name" value="USP47_C"/>
</dbReference>
<dbReference type="GO" id="GO:0005634">
    <property type="term" value="C:nucleus"/>
    <property type="evidence" value="ECO:0007669"/>
    <property type="project" value="TreeGrafter"/>
</dbReference>
<feature type="region of interest" description="Disordered" evidence="11">
    <location>
        <begin position="1305"/>
        <end position="1340"/>
    </location>
</feature>
<feature type="compositionally biased region" description="Polar residues" evidence="11">
    <location>
        <begin position="862"/>
        <end position="872"/>
    </location>
</feature>